<organism evidence="11 12">
    <name type="scientific">Kockovaella imperatae</name>
    <dbReference type="NCBI Taxonomy" id="4999"/>
    <lineage>
        <taxon>Eukaryota</taxon>
        <taxon>Fungi</taxon>
        <taxon>Dikarya</taxon>
        <taxon>Basidiomycota</taxon>
        <taxon>Agaricomycotina</taxon>
        <taxon>Tremellomycetes</taxon>
        <taxon>Tremellales</taxon>
        <taxon>Cuniculitremaceae</taxon>
        <taxon>Kockovaella</taxon>
    </lineage>
</organism>
<comment type="similarity">
    <text evidence="2 8">Belongs to the HSF family.</text>
</comment>
<keyword evidence="5" id="KW-0804">Transcription</keyword>
<reference evidence="11 12" key="1">
    <citation type="submission" date="2017-03" db="EMBL/GenBank/DDBJ databases">
        <title>Widespread Adenine N6-methylation of Active Genes in Fungi.</title>
        <authorList>
            <consortium name="DOE Joint Genome Institute"/>
            <person name="Mondo S.J."/>
            <person name="Dannebaum R.O."/>
            <person name="Kuo R.C."/>
            <person name="Louie K.B."/>
            <person name="Bewick A.J."/>
            <person name="Labutti K."/>
            <person name="Haridas S."/>
            <person name="Kuo A."/>
            <person name="Salamov A."/>
            <person name="Ahrendt S.R."/>
            <person name="Lau R."/>
            <person name="Bowen B.P."/>
            <person name="Lipzen A."/>
            <person name="Sullivan W."/>
            <person name="Andreopoulos W.B."/>
            <person name="Clum A."/>
            <person name="Lindquist E."/>
            <person name="Daum C."/>
            <person name="Northen T.R."/>
            <person name="Ramamoorthy G."/>
            <person name="Schmitz R.J."/>
            <person name="Gryganskyi A."/>
            <person name="Culley D."/>
            <person name="Magnuson J."/>
            <person name="James T.Y."/>
            <person name="O'Malley M.A."/>
            <person name="Stajich J.E."/>
            <person name="Spatafora J.W."/>
            <person name="Visel A."/>
            <person name="Grigoriev I.V."/>
        </authorList>
    </citation>
    <scope>NUCLEOTIDE SEQUENCE [LARGE SCALE GENOMIC DNA]</scope>
    <source>
        <strain evidence="11 12">NRRL Y-17943</strain>
    </source>
</reference>
<dbReference type="OrthoDB" id="60033at2759"/>
<evidence type="ECO:0000256" key="4">
    <source>
        <dbReference type="ARBA" id="ARBA00023125"/>
    </source>
</evidence>
<name>A0A1Y1UNM0_9TREE</name>
<proteinExistence type="inferred from homology"/>
<dbReference type="Proteomes" id="UP000193218">
    <property type="component" value="Unassembled WGS sequence"/>
</dbReference>
<evidence type="ECO:0000256" key="6">
    <source>
        <dbReference type="ARBA" id="ARBA00023242"/>
    </source>
</evidence>
<feature type="region of interest" description="Disordered" evidence="9">
    <location>
        <begin position="1"/>
        <end position="52"/>
    </location>
</feature>
<feature type="compositionally biased region" description="Polar residues" evidence="9">
    <location>
        <begin position="377"/>
        <end position="390"/>
    </location>
</feature>
<evidence type="ECO:0000256" key="5">
    <source>
        <dbReference type="ARBA" id="ARBA00023163"/>
    </source>
</evidence>
<dbReference type="GO" id="GO:0003700">
    <property type="term" value="F:DNA-binding transcription factor activity"/>
    <property type="evidence" value="ECO:0007669"/>
    <property type="project" value="InterPro"/>
</dbReference>
<dbReference type="AlphaFoldDB" id="A0A1Y1UNM0"/>
<dbReference type="InterPro" id="IPR036390">
    <property type="entry name" value="WH_DNA-bd_sf"/>
</dbReference>
<dbReference type="FunCoup" id="A0A1Y1UNM0">
    <property type="interactions" value="206"/>
</dbReference>
<dbReference type="GeneID" id="33559614"/>
<dbReference type="RefSeq" id="XP_021873377.1">
    <property type="nucleotide sequence ID" value="XM_022017805.1"/>
</dbReference>
<feature type="compositionally biased region" description="Polar residues" evidence="9">
    <location>
        <begin position="40"/>
        <end position="50"/>
    </location>
</feature>
<keyword evidence="12" id="KW-1185">Reference proteome</keyword>
<protein>
    <recommendedName>
        <fullName evidence="10">HSF-type DNA-binding domain-containing protein</fullName>
    </recommendedName>
</protein>
<comment type="subunit">
    <text evidence="7">Homotrimer. Homotrimerization increases the affinity of HSF1 to DNA. Interacts with transcriptional coregulator SSA1 on chromatin.</text>
</comment>
<evidence type="ECO:0000256" key="3">
    <source>
        <dbReference type="ARBA" id="ARBA00023015"/>
    </source>
</evidence>
<sequence length="655" mass="70132">MTTNLQAVAGPSKINRSPKVEPASPDSDTPSASDLKEISAGSTHGISKQGMTIDDKGEVTKVPAFLNKLFSMVSDSATDELIYWSDAGTSFFVPNTERFGKELLPRFFKHSNFSSFVRQLNMYGFHKVPQPQTGVLKSDNPDGSELWEFTNPCFKRDHPELLGRVTRKNNRPGVNMPASGRGAESFSGNQYHPVHLITDGSTKGEAGGGVLVGPTGQQMLDLSAITSGIAAIRQTQASIGADLKALQTSNEHLWREALEARDIHRKHEETIDLIVTFLERLFGTEGEGLKGLKEAMRRGGMGRSNQDGGFDDPSGSKKRRRVGVERMISDGREEADVDENGQIVELPSESATPSSSYRAPQVGRKRSRGSLKPEPLSANSETWSSTSQRFQALPDDSPQLQASPVTRSPGSNTSQNPRTTYPANPNLSAKDPGVMIPYGNNTQTDQQLAQALNLDPSILQTTIGSLLQSPAAAEMFLNSLNNSIQGQALQTPGGNIDPRISQAQPQTTSTTLRGNSAPSQTDPTLALFSPLPNQTALMENNDALIKSYQQAAAMGGDVEKLQESIDSLIRSMGLDLPTDDGTSGLDADALANLGVPNLNGVTTGLSQGGSMNGATADSINNFDTPAFAAAEDFDVDQFLHSLSKENETESNGDGQ</sequence>
<dbReference type="SMART" id="SM00415">
    <property type="entry name" value="HSF"/>
    <property type="match status" value="1"/>
</dbReference>
<comment type="caution">
    <text evidence="11">The sequence shown here is derived from an EMBL/GenBank/DDBJ whole genome shotgun (WGS) entry which is preliminary data.</text>
</comment>
<gene>
    <name evidence="11" type="ORF">BD324DRAFT_648233</name>
</gene>
<dbReference type="InParanoid" id="A0A1Y1UNM0"/>
<dbReference type="PROSITE" id="PS00434">
    <property type="entry name" value="HSF_DOMAIN"/>
    <property type="match status" value="1"/>
</dbReference>
<accession>A0A1Y1UNM0</accession>
<keyword evidence="6" id="KW-0539">Nucleus</keyword>
<evidence type="ECO:0000259" key="10">
    <source>
        <dbReference type="PROSITE" id="PS00434"/>
    </source>
</evidence>
<dbReference type="STRING" id="4999.A0A1Y1UNM0"/>
<dbReference type="EMBL" id="NBSH01000002">
    <property type="protein sequence ID" value="ORX39592.1"/>
    <property type="molecule type" value="Genomic_DNA"/>
</dbReference>
<feature type="compositionally biased region" description="Polar residues" evidence="9">
    <location>
        <begin position="398"/>
        <end position="427"/>
    </location>
</feature>
<keyword evidence="3" id="KW-0805">Transcription regulation</keyword>
<dbReference type="PANTHER" id="PTHR10015">
    <property type="entry name" value="HEAT SHOCK TRANSCRIPTION FACTOR"/>
    <property type="match status" value="1"/>
</dbReference>
<dbReference type="InterPro" id="IPR036388">
    <property type="entry name" value="WH-like_DNA-bd_sf"/>
</dbReference>
<feature type="compositionally biased region" description="Low complexity" evidence="9">
    <location>
        <begin position="22"/>
        <end position="33"/>
    </location>
</feature>
<dbReference type="GO" id="GO:0043565">
    <property type="term" value="F:sequence-specific DNA binding"/>
    <property type="evidence" value="ECO:0007669"/>
    <property type="project" value="InterPro"/>
</dbReference>
<evidence type="ECO:0000313" key="12">
    <source>
        <dbReference type="Proteomes" id="UP000193218"/>
    </source>
</evidence>
<dbReference type="InterPro" id="IPR000232">
    <property type="entry name" value="HSF_DNA-bd"/>
</dbReference>
<comment type="subcellular location">
    <subcellularLocation>
        <location evidence="1">Nucleus</location>
    </subcellularLocation>
</comment>
<feature type="domain" description="HSF-type DNA-binding" evidence="10">
    <location>
        <begin position="104"/>
        <end position="128"/>
    </location>
</feature>
<dbReference type="PANTHER" id="PTHR10015:SF427">
    <property type="entry name" value="HEAT SHOCK FACTOR PROTEIN"/>
    <property type="match status" value="1"/>
</dbReference>
<evidence type="ECO:0000256" key="1">
    <source>
        <dbReference type="ARBA" id="ARBA00004123"/>
    </source>
</evidence>
<dbReference type="PRINTS" id="PR00056">
    <property type="entry name" value="HSFDOMAIN"/>
</dbReference>
<evidence type="ECO:0000313" key="11">
    <source>
        <dbReference type="EMBL" id="ORX39592.1"/>
    </source>
</evidence>
<dbReference type="SUPFAM" id="SSF46785">
    <property type="entry name" value="Winged helix' DNA-binding domain"/>
    <property type="match status" value="1"/>
</dbReference>
<feature type="region of interest" description="Disordered" evidence="9">
    <location>
        <begin position="295"/>
        <end position="432"/>
    </location>
</feature>
<dbReference type="Pfam" id="PF00447">
    <property type="entry name" value="HSF_DNA-bind"/>
    <property type="match status" value="1"/>
</dbReference>
<keyword evidence="4" id="KW-0238">DNA-binding</keyword>
<evidence type="ECO:0000256" key="7">
    <source>
        <dbReference type="ARBA" id="ARBA00062171"/>
    </source>
</evidence>
<dbReference type="FunFam" id="1.10.10.10:FF:000027">
    <property type="entry name" value="Heat shock transcription factor 1"/>
    <property type="match status" value="1"/>
</dbReference>
<feature type="compositionally biased region" description="Polar residues" evidence="9">
    <location>
        <begin position="349"/>
        <end position="358"/>
    </location>
</feature>
<evidence type="ECO:0000256" key="8">
    <source>
        <dbReference type="RuleBase" id="RU004020"/>
    </source>
</evidence>
<feature type="compositionally biased region" description="Basic and acidic residues" evidence="9">
    <location>
        <begin position="322"/>
        <end position="334"/>
    </location>
</feature>
<dbReference type="Gene3D" id="1.10.10.10">
    <property type="entry name" value="Winged helix-like DNA-binding domain superfamily/Winged helix DNA-binding domain"/>
    <property type="match status" value="1"/>
</dbReference>
<dbReference type="GO" id="GO:0005634">
    <property type="term" value="C:nucleus"/>
    <property type="evidence" value="ECO:0007669"/>
    <property type="project" value="UniProtKB-SubCell"/>
</dbReference>
<evidence type="ECO:0000256" key="2">
    <source>
        <dbReference type="ARBA" id="ARBA00006403"/>
    </source>
</evidence>
<evidence type="ECO:0000256" key="9">
    <source>
        <dbReference type="SAM" id="MobiDB-lite"/>
    </source>
</evidence>